<dbReference type="Proteomes" id="UP000634660">
    <property type="component" value="Unassembled WGS sequence"/>
</dbReference>
<accession>A0A5P2UWI9</accession>
<reference evidence="2 3" key="2">
    <citation type="submission" date="2017-09" db="EMBL/GenBank/DDBJ databases">
        <authorList>
            <person name="Lee N."/>
            <person name="Cho B.-K."/>
        </authorList>
    </citation>
    <scope>NUCLEOTIDE SEQUENCE [LARGE SCALE GENOMIC DNA]</scope>
    <source>
        <strain evidence="2 3">ATCC 27467</strain>
    </source>
</reference>
<dbReference type="KEGG" id="ssub:CP968_29580"/>
<name>A0A5P2UWI9_9ACTN</name>
<reference evidence="1" key="3">
    <citation type="submission" date="2020-09" db="EMBL/GenBank/DDBJ databases">
        <authorList>
            <person name="Sun Q."/>
            <person name="Ohkuma M."/>
        </authorList>
    </citation>
    <scope>NUCLEOTIDE SEQUENCE</scope>
    <source>
        <strain evidence="1">JCM 4834</strain>
    </source>
</reference>
<proteinExistence type="predicted"/>
<dbReference type="EMBL" id="CP023701">
    <property type="protein sequence ID" value="QEU81881.1"/>
    <property type="molecule type" value="Genomic_DNA"/>
</dbReference>
<organism evidence="2 3">
    <name type="scientific">Streptomyces subrutilus</name>
    <dbReference type="NCBI Taxonomy" id="36818"/>
    <lineage>
        <taxon>Bacteria</taxon>
        <taxon>Bacillati</taxon>
        <taxon>Actinomycetota</taxon>
        <taxon>Actinomycetes</taxon>
        <taxon>Kitasatosporales</taxon>
        <taxon>Streptomycetaceae</taxon>
        <taxon>Streptomyces</taxon>
    </lineage>
</organism>
<sequence>MSAAGEGRQWRDETGVEATRATLLQLLARAGVPGGDARELIGLVEAGALALAYEELGERARSAPGDKGEAYESGWLDGAAGLLDELGAVAERTLLGVVGADEQDGTAGEHPPARRMEVERTRVALTPLYLSFASDSELDPEVTEEVLGAVLATMSPRQRAGYAVLLTRFAAVHRARLEGLFAAFGPDSAITVHGRYSLLHSAAGIAVLERLVAAPGRLRQEWDAAELPPAWLDGLTTAWSAAGRHG</sequence>
<evidence type="ECO:0000313" key="1">
    <source>
        <dbReference type="EMBL" id="GGZ94314.1"/>
    </source>
</evidence>
<dbReference type="EMBL" id="BMVX01000036">
    <property type="protein sequence ID" value="GGZ94314.1"/>
    <property type="molecule type" value="Genomic_DNA"/>
</dbReference>
<dbReference type="Proteomes" id="UP000326831">
    <property type="component" value="Chromosome"/>
</dbReference>
<reference evidence="1" key="1">
    <citation type="journal article" date="2014" name="Int. J. Syst. Evol. Microbiol.">
        <title>Complete genome sequence of Corynebacterium casei LMG S-19264T (=DSM 44701T), isolated from a smear-ripened cheese.</title>
        <authorList>
            <consortium name="US DOE Joint Genome Institute (JGI-PGF)"/>
            <person name="Walter F."/>
            <person name="Albersmeier A."/>
            <person name="Kalinowski J."/>
            <person name="Ruckert C."/>
        </authorList>
    </citation>
    <scope>NUCLEOTIDE SEQUENCE</scope>
    <source>
        <strain evidence="1">JCM 4834</strain>
    </source>
</reference>
<protein>
    <submittedName>
        <fullName evidence="2">Uncharacterized protein</fullName>
    </submittedName>
</protein>
<dbReference type="AlphaFoldDB" id="A0A5P2UWI9"/>
<keyword evidence="3" id="KW-1185">Reference proteome</keyword>
<dbReference type="OrthoDB" id="4321831at2"/>
<evidence type="ECO:0000313" key="3">
    <source>
        <dbReference type="Proteomes" id="UP000326831"/>
    </source>
</evidence>
<evidence type="ECO:0000313" key="2">
    <source>
        <dbReference type="EMBL" id="QEU81881.1"/>
    </source>
</evidence>
<gene>
    <name evidence="2" type="ORF">CP968_29580</name>
    <name evidence="1" type="ORF">GCM10010371_62740</name>
</gene>